<protein>
    <recommendedName>
        <fullName evidence="1">3-keto-alpha-glucoside-1,2-lyase/3-keto-2-hydroxy-glucal hydratase domain-containing protein</fullName>
    </recommendedName>
</protein>
<dbReference type="EMBL" id="UINC01083389">
    <property type="protein sequence ID" value="SVC29048.1"/>
    <property type="molecule type" value="Genomic_DNA"/>
</dbReference>
<gene>
    <name evidence="2" type="ORF">METZ01_LOCUS281902</name>
</gene>
<name>A0A382KWP4_9ZZZZ</name>
<dbReference type="Pfam" id="PF06439">
    <property type="entry name" value="3keto-disac_hyd"/>
    <property type="match status" value="1"/>
</dbReference>
<evidence type="ECO:0000313" key="2">
    <source>
        <dbReference type="EMBL" id="SVC29048.1"/>
    </source>
</evidence>
<dbReference type="GO" id="GO:0016787">
    <property type="term" value="F:hydrolase activity"/>
    <property type="evidence" value="ECO:0007669"/>
    <property type="project" value="InterPro"/>
</dbReference>
<feature type="domain" description="3-keto-alpha-glucoside-1,2-lyase/3-keto-2-hydroxy-glucal hydratase" evidence="1">
    <location>
        <begin position="8"/>
        <end position="181"/>
    </location>
</feature>
<reference evidence="2" key="1">
    <citation type="submission" date="2018-05" db="EMBL/GenBank/DDBJ databases">
        <authorList>
            <person name="Lanie J.A."/>
            <person name="Ng W.-L."/>
            <person name="Kazmierczak K.M."/>
            <person name="Andrzejewski T.M."/>
            <person name="Davidsen T.M."/>
            <person name="Wayne K.J."/>
            <person name="Tettelin H."/>
            <person name="Glass J.I."/>
            <person name="Rusch D."/>
            <person name="Podicherti R."/>
            <person name="Tsui H.-C.T."/>
            <person name="Winkler M.E."/>
        </authorList>
    </citation>
    <scope>NUCLEOTIDE SEQUENCE</scope>
</reference>
<dbReference type="AlphaFoldDB" id="A0A382KWP4"/>
<dbReference type="InterPro" id="IPR010496">
    <property type="entry name" value="AL/BT2_dom"/>
</dbReference>
<accession>A0A382KWP4</accession>
<evidence type="ECO:0000259" key="1">
    <source>
        <dbReference type="Pfam" id="PF06439"/>
    </source>
</evidence>
<sequence>MSMSTKSGFVSIFNGTDLTGWAGDPDLWKVEDEILVGRTTEDLSYNDFLRTEKEYTNFIFYCETRLRGYNSGIQFRSLVEENGHMAGYQADMGDGCWGALYEEGLRGHLVRYQAELIESILLVEDWNEYQIVAVDDYVLQILNGVVTAELTDPDGARSGLFGLQLHSGPPQEVAFRNLCIKELES</sequence>
<dbReference type="Gene3D" id="2.60.120.560">
    <property type="entry name" value="Exo-inulinase, domain 1"/>
    <property type="match status" value="1"/>
</dbReference>
<proteinExistence type="predicted"/>
<organism evidence="2">
    <name type="scientific">marine metagenome</name>
    <dbReference type="NCBI Taxonomy" id="408172"/>
    <lineage>
        <taxon>unclassified sequences</taxon>
        <taxon>metagenomes</taxon>
        <taxon>ecological metagenomes</taxon>
    </lineage>
</organism>